<dbReference type="OrthoDB" id="9806257at2"/>
<evidence type="ECO:0000313" key="3">
    <source>
        <dbReference type="EMBL" id="RSZ59011.1"/>
    </source>
</evidence>
<dbReference type="RefSeq" id="WP_126074215.1">
    <property type="nucleotide sequence ID" value="NZ_CP051166.1"/>
</dbReference>
<keyword evidence="4" id="KW-1185">Reference proteome</keyword>
<dbReference type="PANTHER" id="PTHR13847">
    <property type="entry name" value="SARCOSINE DEHYDROGENASE-RELATED"/>
    <property type="match status" value="1"/>
</dbReference>
<keyword evidence="1" id="KW-0560">Oxidoreductase</keyword>
<proteinExistence type="predicted"/>
<dbReference type="PROSITE" id="PS51257">
    <property type="entry name" value="PROKAR_LIPOPROTEIN"/>
    <property type="match status" value="1"/>
</dbReference>
<evidence type="ECO:0000313" key="4">
    <source>
        <dbReference type="Proteomes" id="UP000278085"/>
    </source>
</evidence>
<gene>
    <name evidence="3" type="ORF">EJB06_11820</name>
</gene>
<dbReference type="SUPFAM" id="SSF54373">
    <property type="entry name" value="FAD-linked reductases, C-terminal domain"/>
    <property type="match status" value="1"/>
</dbReference>
<name>A0A430HND6_9BURK</name>
<dbReference type="AlphaFoldDB" id="A0A430HND6"/>
<dbReference type="GO" id="GO:0005737">
    <property type="term" value="C:cytoplasm"/>
    <property type="evidence" value="ECO:0007669"/>
    <property type="project" value="TreeGrafter"/>
</dbReference>
<dbReference type="InterPro" id="IPR006076">
    <property type="entry name" value="FAD-dep_OxRdtase"/>
</dbReference>
<sequence length="378" mass="39008">MARAYDAIVVGAGIVGAACALALRDEGMTVALVDAATPGAGVTAAGMGHLVALDESADELALCLLSLKLWDAFMQDHPGVGEPSRCGTLWVAEDEHQLAEARQRAERLSAHGWHAEALDGGQVARLEPALRRGLCGGVRVRGDSVVYPPAVAQSLCEQFGRSGGSLHLGRRAAAVLNGALMLDDGARLEAPALVVAAGVQCAQLMPELPVFARKGHLAITDRYPGTLSHQIVSMNYGQSAAGEDALAVAANVQPRPTGQWLVGSCRQDGRSDSAIEPAVLGAVLRSAIGLLPCLAGMRIVRAWTGMRPASPDGRPLIGAHPGRAGAWLACGHEGLGVTTAFASARLLADQIVGRASEIDATPYAPARFAALAEVRDGA</sequence>
<dbReference type="InterPro" id="IPR036188">
    <property type="entry name" value="FAD/NAD-bd_sf"/>
</dbReference>
<evidence type="ECO:0000256" key="1">
    <source>
        <dbReference type="ARBA" id="ARBA00023002"/>
    </source>
</evidence>
<evidence type="ECO:0000259" key="2">
    <source>
        <dbReference type="Pfam" id="PF01266"/>
    </source>
</evidence>
<reference evidence="3 4" key="1">
    <citation type="submission" date="2018-12" db="EMBL/GenBank/DDBJ databases">
        <authorList>
            <person name="Yang E."/>
        </authorList>
    </citation>
    <scope>NUCLEOTIDE SEQUENCE [LARGE SCALE GENOMIC DNA]</scope>
    <source>
        <strain evidence="3 4">SOD</strain>
    </source>
</reference>
<dbReference type="Gene3D" id="3.50.50.60">
    <property type="entry name" value="FAD/NAD(P)-binding domain"/>
    <property type="match status" value="1"/>
</dbReference>
<organism evidence="3 4">
    <name type="scientific">Massilia atriviolacea</name>
    <dbReference type="NCBI Taxonomy" id="2495579"/>
    <lineage>
        <taxon>Bacteria</taxon>
        <taxon>Pseudomonadati</taxon>
        <taxon>Pseudomonadota</taxon>
        <taxon>Betaproteobacteria</taxon>
        <taxon>Burkholderiales</taxon>
        <taxon>Oxalobacteraceae</taxon>
        <taxon>Telluria group</taxon>
        <taxon>Massilia</taxon>
    </lineage>
</organism>
<dbReference type="Proteomes" id="UP000278085">
    <property type="component" value="Unassembled WGS sequence"/>
</dbReference>
<accession>A0A430HND6</accession>
<dbReference type="SUPFAM" id="SSF51905">
    <property type="entry name" value="FAD/NAD(P)-binding domain"/>
    <property type="match status" value="1"/>
</dbReference>
<dbReference type="EMBL" id="RXLQ01000005">
    <property type="protein sequence ID" value="RSZ59011.1"/>
    <property type="molecule type" value="Genomic_DNA"/>
</dbReference>
<feature type="domain" description="FAD dependent oxidoreductase" evidence="2">
    <location>
        <begin position="6"/>
        <end position="349"/>
    </location>
</feature>
<protein>
    <submittedName>
        <fullName evidence="3">FAD-binding oxidoreductase</fullName>
    </submittedName>
</protein>
<dbReference type="Pfam" id="PF01266">
    <property type="entry name" value="DAO"/>
    <property type="match status" value="1"/>
</dbReference>
<dbReference type="Gene3D" id="3.30.9.10">
    <property type="entry name" value="D-Amino Acid Oxidase, subunit A, domain 2"/>
    <property type="match status" value="1"/>
</dbReference>
<dbReference type="PANTHER" id="PTHR13847:SF287">
    <property type="entry name" value="FAD-DEPENDENT OXIDOREDUCTASE DOMAIN-CONTAINING PROTEIN 1"/>
    <property type="match status" value="1"/>
</dbReference>
<comment type="caution">
    <text evidence="3">The sequence shown here is derived from an EMBL/GenBank/DDBJ whole genome shotgun (WGS) entry which is preliminary data.</text>
</comment>
<dbReference type="GO" id="GO:0016491">
    <property type="term" value="F:oxidoreductase activity"/>
    <property type="evidence" value="ECO:0007669"/>
    <property type="project" value="UniProtKB-KW"/>
</dbReference>